<sequence>MADTMAKLSLLLLPQEIRDIIYGFVYTEATIHSKRICPKFHFTGIYHLLLQAKVDVRLVRNRERLDPVMNNFKMIGVSRVPEGARTTIYMYSSKMSAKQETAVTWRKALCELLAKVIEQLTRACPEPLLSDPCNPEGDTCVEHGVELQMAMVSVLRTLCGTELSAKELLESSTMTLRVKLS</sequence>
<dbReference type="RefSeq" id="XP_065458456.1">
    <property type="nucleotide sequence ID" value="XM_065602384.1"/>
</dbReference>
<evidence type="ECO:0000313" key="1">
    <source>
        <dbReference type="EMBL" id="WPA98689.1"/>
    </source>
</evidence>
<organism evidence="1 2">
    <name type="scientific">Cercospora beticola</name>
    <name type="common">Sugarbeet leaf spot fungus</name>
    <dbReference type="NCBI Taxonomy" id="122368"/>
    <lineage>
        <taxon>Eukaryota</taxon>
        <taxon>Fungi</taxon>
        <taxon>Dikarya</taxon>
        <taxon>Ascomycota</taxon>
        <taxon>Pezizomycotina</taxon>
        <taxon>Dothideomycetes</taxon>
        <taxon>Dothideomycetidae</taxon>
        <taxon>Mycosphaerellales</taxon>
        <taxon>Mycosphaerellaceae</taxon>
        <taxon>Cercospora</taxon>
    </lineage>
</organism>
<reference evidence="1 2" key="1">
    <citation type="submission" date="2023-09" db="EMBL/GenBank/DDBJ databases">
        <title>Complete-Gapless Cercospora beticola genome.</title>
        <authorList>
            <person name="Wyatt N.A."/>
            <person name="Spanner R.E."/>
            <person name="Bolton M.D."/>
        </authorList>
    </citation>
    <scope>NUCLEOTIDE SEQUENCE [LARGE SCALE GENOMIC DNA]</scope>
    <source>
        <strain evidence="1">Cb09-40</strain>
    </source>
</reference>
<dbReference type="GeneID" id="90643958"/>
<dbReference type="EMBL" id="CP134185">
    <property type="protein sequence ID" value="WPA98689.1"/>
    <property type="molecule type" value="Genomic_DNA"/>
</dbReference>
<proteinExistence type="predicted"/>
<evidence type="ECO:0000313" key="2">
    <source>
        <dbReference type="Proteomes" id="UP001302367"/>
    </source>
</evidence>
<gene>
    <name evidence="1" type="ORF">RHO25_003302</name>
</gene>
<name>A0ABZ0NGN3_CERBT</name>
<accession>A0ABZ0NGN3</accession>
<protein>
    <submittedName>
        <fullName evidence="1">Uncharacterized protein</fullName>
    </submittedName>
</protein>
<keyword evidence="2" id="KW-1185">Reference proteome</keyword>
<dbReference type="Proteomes" id="UP001302367">
    <property type="component" value="Chromosome 2"/>
</dbReference>